<reference evidence="1" key="1">
    <citation type="submission" date="2020-04" db="EMBL/GenBank/DDBJ databases">
        <authorList>
            <person name="Chiriac C."/>
            <person name="Salcher M."/>
            <person name="Ghai R."/>
            <person name="Kavagutti S V."/>
        </authorList>
    </citation>
    <scope>NUCLEOTIDE SEQUENCE</scope>
</reference>
<sequence>MRYSIVSILALMVVGCSSSPTIQSTRQYDIARMVPDCNNKAAQIKFLNAQLETVEYTRDPRSYRASILNLVWEIRERCQ</sequence>
<accession>A0A6J5L645</accession>
<dbReference type="PROSITE" id="PS51257">
    <property type="entry name" value="PROKAR_LIPOPROTEIN"/>
    <property type="match status" value="1"/>
</dbReference>
<evidence type="ECO:0000313" key="1">
    <source>
        <dbReference type="EMBL" id="CAB4129851.1"/>
    </source>
</evidence>
<organism evidence="1">
    <name type="scientific">uncultured Caudovirales phage</name>
    <dbReference type="NCBI Taxonomy" id="2100421"/>
    <lineage>
        <taxon>Viruses</taxon>
        <taxon>Duplodnaviria</taxon>
        <taxon>Heunggongvirae</taxon>
        <taxon>Uroviricota</taxon>
        <taxon>Caudoviricetes</taxon>
        <taxon>Peduoviridae</taxon>
        <taxon>Maltschvirus</taxon>
        <taxon>Maltschvirus maltsch</taxon>
    </lineage>
</organism>
<name>A0A6J5L645_9CAUD</name>
<gene>
    <name evidence="1" type="ORF">UFOVP116_145</name>
</gene>
<protein>
    <recommendedName>
        <fullName evidence="2">Lipoprotein</fullName>
    </recommendedName>
</protein>
<proteinExistence type="predicted"/>
<evidence type="ECO:0008006" key="2">
    <source>
        <dbReference type="Google" id="ProtNLM"/>
    </source>
</evidence>
<dbReference type="EMBL" id="LR796237">
    <property type="protein sequence ID" value="CAB4129851.1"/>
    <property type="molecule type" value="Genomic_DNA"/>
</dbReference>